<dbReference type="AlphaFoldDB" id="A0A2N5U2X1"/>
<dbReference type="Proteomes" id="UP000235392">
    <property type="component" value="Unassembled WGS sequence"/>
</dbReference>
<comment type="caution">
    <text evidence="1">The sequence shown here is derived from an EMBL/GenBank/DDBJ whole genome shotgun (WGS) entry which is preliminary data.</text>
</comment>
<name>A0A2N5U2X1_9BASI</name>
<gene>
    <name evidence="1" type="ORF">PCASD_16981</name>
</gene>
<reference evidence="1 2" key="1">
    <citation type="submission" date="2017-11" db="EMBL/GenBank/DDBJ databases">
        <title>De novo assembly and phasing of dikaryotic genomes from two isolates of Puccinia coronata f. sp. avenae, the causal agent of oat crown rust.</title>
        <authorList>
            <person name="Miller M.E."/>
            <person name="Zhang Y."/>
            <person name="Omidvar V."/>
            <person name="Sperschneider J."/>
            <person name="Schwessinger B."/>
            <person name="Raley C."/>
            <person name="Palmer J.M."/>
            <person name="Garnica D."/>
            <person name="Upadhyaya N."/>
            <person name="Rathjen J."/>
            <person name="Taylor J.M."/>
            <person name="Park R.F."/>
            <person name="Dodds P.N."/>
            <person name="Hirsch C.D."/>
            <person name="Kianian S.F."/>
            <person name="Figueroa M."/>
        </authorList>
    </citation>
    <scope>NUCLEOTIDE SEQUENCE [LARGE SCALE GENOMIC DNA]</scope>
    <source>
        <strain evidence="1">12SD80</strain>
    </source>
</reference>
<dbReference type="EMBL" id="PGCI01000252">
    <property type="protein sequence ID" value="PLW32087.1"/>
    <property type="molecule type" value="Genomic_DNA"/>
</dbReference>
<sequence length="82" mass="9613">MYFSQFAFHNCAAYDDAGKPEKACDKTVYPNAFTPKNKDMKLDVYEDTDKDGSDILHFNCDYTKQSDINSRRPWCNKCWLIQ</sequence>
<accession>A0A2N5U2X1</accession>
<evidence type="ECO:0000313" key="2">
    <source>
        <dbReference type="Proteomes" id="UP000235392"/>
    </source>
</evidence>
<protein>
    <submittedName>
        <fullName evidence="1">Uncharacterized protein</fullName>
    </submittedName>
</protein>
<evidence type="ECO:0000313" key="1">
    <source>
        <dbReference type="EMBL" id="PLW32087.1"/>
    </source>
</evidence>
<organism evidence="1 2">
    <name type="scientific">Puccinia coronata f. sp. avenae</name>
    <dbReference type="NCBI Taxonomy" id="200324"/>
    <lineage>
        <taxon>Eukaryota</taxon>
        <taxon>Fungi</taxon>
        <taxon>Dikarya</taxon>
        <taxon>Basidiomycota</taxon>
        <taxon>Pucciniomycotina</taxon>
        <taxon>Pucciniomycetes</taxon>
        <taxon>Pucciniales</taxon>
        <taxon>Pucciniaceae</taxon>
        <taxon>Puccinia</taxon>
    </lineage>
</organism>
<proteinExistence type="predicted"/>